<dbReference type="AlphaFoldDB" id="A0A232FGT0"/>
<feature type="region of interest" description="Disordered" evidence="1">
    <location>
        <begin position="25"/>
        <end position="62"/>
    </location>
</feature>
<evidence type="ECO:0000313" key="3">
    <source>
        <dbReference type="Proteomes" id="UP000215335"/>
    </source>
</evidence>
<evidence type="ECO:0000256" key="1">
    <source>
        <dbReference type="SAM" id="MobiDB-lite"/>
    </source>
</evidence>
<protein>
    <submittedName>
        <fullName evidence="2">Uncharacterized protein</fullName>
    </submittedName>
</protein>
<feature type="compositionally biased region" description="Low complexity" evidence="1">
    <location>
        <begin position="37"/>
        <end position="46"/>
    </location>
</feature>
<accession>A0A232FGT0</accession>
<sequence length="155" mass="17465">MRATRHHRLCLRHLWNALNESPRHLSAQCPSNRFRRTSSNSSNSSNDPTPGVCALATPPSSSSRRTLRTRIILLSMCIYLQGTSNINSPTVSRKRALGFGECRRRLARHPTPSSSPQLCVCVCVVYNYRCPACSSRAQRQRRDYLLIVRPGAELD</sequence>
<organism evidence="2 3">
    <name type="scientific">Trichomalopsis sarcophagae</name>
    <dbReference type="NCBI Taxonomy" id="543379"/>
    <lineage>
        <taxon>Eukaryota</taxon>
        <taxon>Metazoa</taxon>
        <taxon>Ecdysozoa</taxon>
        <taxon>Arthropoda</taxon>
        <taxon>Hexapoda</taxon>
        <taxon>Insecta</taxon>
        <taxon>Pterygota</taxon>
        <taxon>Neoptera</taxon>
        <taxon>Endopterygota</taxon>
        <taxon>Hymenoptera</taxon>
        <taxon>Apocrita</taxon>
        <taxon>Proctotrupomorpha</taxon>
        <taxon>Chalcidoidea</taxon>
        <taxon>Pteromalidae</taxon>
        <taxon>Pteromalinae</taxon>
        <taxon>Trichomalopsis</taxon>
    </lineage>
</organism>
<dbReference type="Proteomes" id="UP000215335">
    <property type="component" value="Unassembled WGS sequence"/>
</dbReference>
<evidence type="ECO:0000313" key="2">
    <source>
        <dbReference type="EMBL" id="OXU29537.1"/>
    </source>
</evidence>
<comment type="caution">
    <text evidence="2">The sequence shown here is derived from an EMBL/GenBank/DDBJ whole genome shotgun (WGS) entry which is preliminary data.</text>
</comment>
<keyword evidence="3" id="KW-1185">Reference proteome</keyword>
<reference evidence="2 3" key="1">
    <citation type="journal article" date="2017" name="Curr. Biol.">
        <title>The Evolution of Venom by Co-option of Single-Copy Genes.</title>
        <authorList>
            <person name="Martinson E.O."/>
            <person name="Mrinalini"/>
            <person name="Kelkar Y.D."/>
            <person name="Chang C.H."/>
            <person name="Werren J.H."/>
        </authorList>
    </citation>
    <scope>NUCLEOTIDE SEQUENCE [LARGE SCALE GENOMIC DNA]</scope>
    <source>
        <strain evidence="2 3">Alberta</strain>
        <tissue evidence="2">Whole body</tissue>
    </source>
</reference>
<proteinExistence type="predicted"/>
<gene>
    <name evidence="2" type="ORF">TSAR_012549</name>
</gene>
<dbReference type="EMBL" id="NNAY01000279">
    <property type="protein sequence ID" value="OXU29537.1"/>
    <property type="molecule type" value="Genomic_DNA"/>
</dbReference>
<name>A0A232FGT0_9HYME</name>